<comment type="caution">
    <text evidence="2">The sequence shown here is derived from an EMBL/GenBank/DDBJ whole genome shotgun (WGS) entry which is preliminary data.</text>
</comment>
<feature type="domain" description="N-acetyltransferase" evidence="1">
    <location>
        <begin position="6"/>
        <end position="155"/>
    </location>
</feature>
<sequence>MENPMIFVRIATINDIKYVDEIIQETASSAIARGSGISKRTPESLAQKMRDEKAVIAVTSSGEWVGFGYFETWENDQFISNSGLIVAPKFRKSGVARAIKDRVFRISRRKYPNAKVFSITSGMAIMKMNTQLGFEPVTFAEITHDPNFWEGCKSCVNYDVLEGKKKCNCLCTAMLFDPEKLNHIAELQLPVESYQRYFSKTKLSS</sequence>
<dbReference type="InterPro" id="IPR016181">
    <property type="entry name" value="Acyl_CoA_acyltransferase"/>
</dbReference>
<dbReference type="EMBL" id="WNXC01000006">
    <property type="protein sequence ID" value="MBB2150507.1"/>
    <property type="molecule type" value="Genomic_DNA"/>
</dbReference>
<evidence type="ECO:0000313" key="2">
    <source>
        <dbReference type="EMBL" id="MBB2150507.1"/>
    </source>
</evidence>
<name>A0ABR6EZV8_9SPHI</name>
<evidence type="ECO:0000259" key="1">
    <source>
        <dbReference type="PROSITE" id="PS51186"/>
    </source>
</evidence>
<dbReference type="InterPro" id="IPR000182">
    <property type="entry name" value="GNAT_dom"/>
</dbReference>
<dbReference type="Proteomes" id="UP000636110">
    <property type="component" value="Unassembled WGS sequence"/>
</dbReference>
<protein>
    <submittedName>
        <fullName evidence="2">GNAT family N-acetyltransferase</fullName>
    </submittedName>
</protein>
<proteinExistence type="predicted"/>
<dbReference type="SUPFAM" id="SSF55729">
    <property type="entry name" value="Acyl-CoA N-acyltransferases (Nat)"/>
    <property type="match status" value="1"/>
</dbReference>
<gene>
    <name evidence="2" type="ORF">GM920_16535</name>
</gene>
<dbReference type="Gene3D" id="3.40.630.30">
    <property type="match status" value="1"/>
</dbReference>
<dbReference type="RefSeq" id="WP_182959527.1">
    <property type="nucleotide sequence ID" value="NZ_WNXC01000006.1"/>
</dbReference>
<evidence type="ECO:0000313" key="3">
    <source>
        <dbReference type="Proteomes" id="UP000636110"/>
    </source>
</evidence>
<organism evidence="2 3">
    <name type="scientific">Pedobacter gandavensis</name>
    <dbReference type="NCBI Taxonomy" id="2679963"/>
    <lineage>
        <taxon>Bacteria</taxon>
        <taxon>Pseudomonadati</taxon>
        <taxon>Bacteroidota</taxon>
        <taxon>Sphingobacteriia</taxon>
        <taxon>Sphingobacteriales</taxon>
        <taxon>Sphingobacteriaceae</taxon>
        <taxon>Pedobacter</taxon>
    </lineage>
</organism>
<accession>A0ABR6EZV8</accession>
<keyword evidence="3" id="KW-1185">Reference proteome</keyword>
<dbReference type="PROSITE" id="PS51186">
    <property type="entry name" value="GNAT"/>
    <property type="match status" value="1"/>
</dbReference>
<reference evidence="2 3" key="1">
    <citation type="submission" date="2019-11" db="EMBL/GenBank/DDBJ databases">
        <title>Description of Pedobacter sp. LMG 31462T.</title>
        <authorList>
            <person name="Carlier A."/>
            <person name="Qi S."/>
            <person name="Vandamme P."/>
        </authorList>
    </citation>
    <scope>NUCLEOTIDE SEQUENCE [LARGE SCALE GENOMIC DNA]</scope>
    <source>
        <strain evidence="2 3">LMG 31462</strain>
    </source>
</reference>